<comment type="caution">
    <text evidence="4">The sequence shown here is derived from an EMBL/GenBank/DDBJ whole genome shotgun (WGS) entry which is preliminary data.</text>
</comment>
<dbReference type="EMBL" id="RAQO01000013">
    <property type="protein sequence ID" value="RKF12825.1"/>
    <property type="molecule type" value="Genomic_DNA"/>
</dbReference>
<evidence type="ECO:0000259" key="3">
    <source>
        <dbReference type="Pfam" id="PF19077"/>
    </source>
</evidence>
<dbReference type="PROSITE" id="PS00330">
    <property type="entry name" value="HEMOLYSIN_CALCIUM"/>
    <property type="match status" value="1"/>
</dbReference>
<feature type="domain" description="RapA2 cadherin-like" evidence="2">
    <location>
        <begin position="2308"/>
        <end position="2372"/>
    </location>
</feature>
<dbReference type="NCBIfam" id="NF012196">
    <property type="entry name" value="Ig_like_ice"/>
    <property type="match status" value="17"/>
</dbReference>
<dbReference type="NCBIfam" id="NF033510">
    <property type="entry name" value="Ca_tandemer"/>
    <property type="match status" value="18"/>
</dbReference>
<dbReference type="Proteomes" id="UP000286482">
    <property type="component" value="Unassembled WGS sequence"/>
</dbReference>
<gene>
    <name evidence="4" type="ORF">DBZ36_20405</name>
</gene>
<evidence type="ECO:0000256" key="1">
    <source>
        <dbReference type="ARBA" id="ARBA00022837"/>
    </source>
</evidence>
<evidence type="ECO:0000259" key="2">
    <source>
        <dbReference type="Pfam" id="PF17803"/>
    </source>
</evidence>
<dbReference type="Pfam" id="PF17803">
    <property type="entry name" value="Cadherin_4"/>
    <property type="match status" value="1"/>
</dbReference>
<dbReference type="InterPro" id="IPR001343">
    <property type="entry name" value="Hemolysn_Ca-bd"/>
</dbReference>
<proteinExistence type="predicted"/>
<dbReference type="Gene3D" id="2.60.40.3440">
    <property type="match status" value="1"/>
</dbReference>
<dbReference type="Pfam" id="PF19077">
    <property type="entry name" value="Big_13"/>
    <property type="match status" value="1"/>
</dbReference>
<keyword evidence="1" id="KW-0106">Calcium</keyword>
<keyword evidence="5" id="KW-1185">Reference proteome</keyword>
<dbReference type="GO" id="GO:0005509">
    <property type="term" value="F:calcium ion binding"/>
    <property type="evidence" value="ECO:0007669"/>
    <property type="project" value="InterPro"/>
</dbReference>
<dbReference type="InterPro" id="IPR013783">
    <property type="entry name" value="Ig-like_fold"/>
</dbReference>
<dbReference type="InterPro" id="IPR018511">
    <property type="entry name" value="Hemolysin-typ_Ca-bd_CS"/>
</dbReference>
<evidence type="ECO:0000313" key="5">
    <source>
        <dbReference type="Proteomes" id="UP000286482"/>
    </source>
</evidence>
<dbReference type="Pfam" id="PF17963">
    <property type="entry name" value="Big_9"/>
    <property type="match status" value="1"/>
</dbReference>
<dbReference type="Gene3D" id="2.60.40.10">
    <property type="entry name" value="Immunoglobulins"/>
    <property type="match status" value="18"/>
</dbReference>
<organism evidence="4 5">
    <name type="scientific">Alginatibacterium sediminis</name>
    <dbReference type="NCBI Taxonomy" id="2164068"/>
    <lineage>
        <taxon>Bacteria</taxon>
        <taxon>Pseudomonadati</taxon>
        <taxon>Pseudomonadota</taxon>
        <taxon>Gammaproteobacteria</taxon>
        <taxon>Alteromonadales</taxon>
        <taxon>Alteromonadaceae</taxon>
        <taxon>Alginatibacterium</taxon>
    </lineage>
</organism>
<name>A0A420E655_9ALTE</name>
<dbReference type="Pfam" id="PF00353">
    <property type="entry name" value="HemolysinCabind"/>
    <property type="match status" value="1"/>
</dbReference>
<protein>
    <submittedName>
        <fullName evidence="4">Ig-like domain-containing protein</fullName>
    </submittedName>
</protein>
<dbReference type="InterPro" id="IPR049826">
    <property type="entry name" value="Ig-like_ice"/>
</dbReference>
<dbReference type="InterPro" id="IPR040853">
    <property type="entry name" value="RapA2_cadherin-like"/>
</dbReference>
<dbReference type="InterPro" id="IPR044016">
    <property type="entry name" value="Big_13"/>
</dbReference>
<dbReference type="SUPFAM" id="SSF51120">
    <property type="entry name" value="beta-Roll"/>
    <property type="match status" value="1"/>
</dbReference>
<dbReference type="RefSeq" id="WP_120356832.1">
    <property type="nucleotide sequence ID" value="NZ_RAQO01000013.1"/>
</dbReference>
<dbReference type="InterPro" id="IPR011049">
    <property type="entry name" value="Serralysin-like_metalloprot_C"/>
</dbReference>
<evidence type="ECO:0000313" key="4">
    <source>
        <dbReference type="EMBL" id="RKF12825.1"/>
    </source>
</evidence>
<sequence length="2860" mass="296175">MAGNTADADAYSFEVDTQTNVAITDINSDSAIDGDNITNDNTQVFSGAAEAGASVEVFLNGESIGTVEADENGDWSLDHSAVELADNDYEITATATDVAGNTANADAYAFTVDTEAEATITVRNITQDDILNADEANGSVTVSGNVGGDAAVDDWVTFEVNGRPYSTQVIDLGGGQLGYSVDVAGSDLKEETSFDLTVTGSDDAGNPFSQSVTSEHSIDLEAAATITVDDITPDDILNAQESGGDVTVSGHVGGDAALGDDITFEVNGTEYTTEVVDLGGGQLGYSVAVEGSDLKEQTSFDITVTGEDAAGNSFSQSVTSEHTVDLEAAATITVDSITPDDILNAAEALGEVLVTGTVGGDAAIGDPITFRVNDQDYFGSVIELGNGQLGYEVNVEGVDLLAQTSFDITVRGSDEAGNPFSQEVTSEHTLDLSAQATITVNDITEDDILNAAESGAEVSVSGNVGGDAALGDAVTFRVHNTDYSTTVIDLGSGQLGYRVDVAGGDLKEDTSFDITVTGSDNAGNPFSQSVTSEHTVDLEAAATISVDSITQDDILNAAESLGIVTVTGNVGGDAAVGDPVTFRVHNTDYSTEVVALDNGQLGYSVEVAGSDLKEDTSFDVTVTGEDDAGNPFSQTVTSDHSVDLQAAATITVANITSDDILNAAEADSTVTVTGLVGGDAAVGDKVTFTVNNRDYEGLVIEVGNGQLGYGVVVEGSDLKEDTSFDITVTGTDDAGNPFSQSVTSEHTLDTSASATITVEDITEDDILNAAESQSSVTVSGQVGGDAAIDDIVTFEVNGRDYETKVVDLGNGQLGYSVEVAGSDLVLQSNFILTLNGSDNSGNAFEATTISEHTVDLSATATITVDNITDDDILNAAEALDDVMVSGRVGGDAAVGDTVSFEVNNKPYSTFVVDLGNGQLGYNVPVAGSDLKEQTSFQITVSGSDDAGNPFEATTISEHTVATQAEVTITVDDITPDDILNAQESGGDVTVSGHVGGDAALGDEITFEVNGTEYTTEVVDLGGGQLGYSVEVDGDDLKEDTSFDITVTGTDDAGNPFSESVTSEHTVDLEAAATITVHNITEDDVLNAAEAGLKVTVSGFVGGDAAVGDPITFVVNNQTYSTTVIDLGSGQLGYGVLVEGSDLKEDTSFDITVTGSDNAGNPFSESVTSEHTVDLGAAATITVNDITPDDVLNASEAQGDVSVSGTVGGDAAIGDKVTFRVNDTDYETDVIDIGGGQLGYAVDVAGEDLLAQTRFDINVSGEDDAGNPFSQNVTSEHTLDVNAAATITVDNITDDDVLNALEAGEDIAVSGTVGGDADLGDVITFRVHNTDYSTTVIDIGNGELGYTVDVAGSDLEQQTSFVITITGEDEAGNPFTQSVTSEHTLDFGAQATITVDPITEDDILNSIEADGIVVVTGGVGGDAAVGDPVTFTVNNQLYSTTVVDLGSGQLGYSVEVEGSDLQEQTSFDITVTGEDAAGNPFSQSVTSDHTLDLDASATITVRDITPDDVINAVESGVKLSVSGTVGGDAAVGDVVSFRVHNTDYSTTVIDIGGGQLGYVVGVEGSDLKEQTSFDVTVSGFDDVGNPFSATTTSEHTVDLEASATITVDSITADDILNAVEVNEQITVSGTVGGDAAIGDAISFRVHDTAYSGSVIDLGGGQLGYRVDVAGSDLKEQTNFDITVTGTDDAGNPFTQSVTSEHTVDLEAAATITVNDITDDDVLNAAEAGTEVTVSGNVGGDAAIGDLISFQVNNEDYTTNVIDLGNGQLGYSVEVEGSDLKEQTSFVITITGEDEAGNPFSQNVTSTHTLDLSAAATITVNDITADDMLTASEANGLVNVSGTVGGDADIGDVVSFQVNNQNYTGEVVDLGNGQLGYSVEVAGSDLLADTSFDVSVSGTDTAGNPFTATTTSSHTINLAPVAVDDDLTLSGGWGLEGSYYGVLKQDSDRNNFEVDDLNDLVNMINSGSSQLVLGSDFIGTNIDFAQGQVNLPSGTPTSVANKIKTFLGQDGESLTETEIAPSEEAAFAMSGMIYLEAGTYNFEVYADDGYGIFIDGDNVAEAGNQSPTNTKHSEFVIAEDGFYPIEIYYWDQGGQQVFSPKLAKDGSDALPMSEYDLVKEGTGIEDRPLVFSEQELLLENDSDPESDDFSIVSAQDPVNGTVSFDRDTGEITFIPDSNFNGIASYTYTIEDEHGNQDTATVSFTILASNDAPSSQDTTVSVDEDESYNFTSSDFAFDDIDLGSNLEFVTIKTLPQDGTLYLDGAEVSAGQQIAANNIGDLSFKPAGDENGNNYAQFEFTVSDGIDESAAQTITVNVNPIQDAPSSQNVSITIDEDASYNFTATDFAFADVDAGDSLAFVTIETLPTSGTLYLDGEEIIAGQQIASVAIGDLSYTPSHNGSGSDYADFTFSVSDGKDSSEIYTMNIDVDAVADLPNLAATVSDTIVFDGFGGFIQAHGYTSNEDLVNQDILDLDFTKATGSVERGQGDDAGFGVVEALSGGGKAEQLEMDANNPDISEAIVFELADEVTELNVEIVKLFAAESEGRSEAGRFTLFDSQGNRVGGPTTFLSSSNGTAFVLPIISAIAFQYVVFEAEANAGYNGSDFNVEPISYAYDLNVYGKVADSSEQLSDLDISNIPEGASLWLDGVQVSVVDGKAVVDAQQMQGELNFKIYSGSTLDANELNQIQFDVESSDGSSSIQVTAAAHSDVGTEGSDVLTAESSENTLLMGRGGDDVLVGGDGNDVLIGGLDSDILTGGSGDDLFAWVNGDADNNGIDTIKDFAVQGDGSGDFDQLDLSDLLVGATNDNLDNYLTATTDGTNTTIEVSKNGDGTVDQTILLEGVSFDTNILQTLIDDQQLIIDNS</sequence>
<reference evidence="4 5" key="1">
    <citation type="submission" date="2018-09" db="EMBL/GenBank/DDBJ databases">
        <authorList>
            <person name="Wang Z."/>
        </authorList>
    </citation>
    <scope>NUCLEOTIDE SEQUENCE [LARGE SCALE GENOMIC DNA]</scope>
    <source>
        <strain evidence="4 5">ALS 81</strain>
    </source>
</reference>
<feature type="domain" description="Bacterial Ig-like" evidence="3">
    <location>
        <begin position="24"/>
        <end position="114"/>
    </location>
</feature>
<accession>A0A420E655</accession>